<proteinExistence type="predicted"/>
<evidence type="ECO:0000256" key="1">
    <source>
        <dbReference type="SAM" id="MobiDB-lite"/>
    </source>
</evidence>
<organism evidence="2 3">
    <name type="scientific">Oryza sativa subsp. japonica</name>
    <name type="common">Rice</name>
    <dbReference type="NCBI Taxonomy" id="39947"/>
    <lineage>
        <taxon>Eukaryota</taxon>
        <taxon>Viridiplantae</taxon>
        <taxon>Streptophyta</taxon>
        <taxon>Embryophyta</taxon>
        <taxon>Tracheophyta</taxon>
        <taxon>Spermatophyta</taxon>
        <taxon>Magnoliopsida</taxon>
        <taxon>Liliopsida</taxon>
        <taxon>Poales</taxon>
        <taxon>Poaceae</taxon>
        <taxon>BOP clade</taxon>
        <taxon>Oryzoideae</taxon>
        <taxon>Oryzeae</taxon>
        <taxon>Oryzinae</taxon>
        <taxon>Oryza</taxon>
        <taxon>Oryza sativa</taxon>
    </lineage>
</organism>
<protein>
    <submittedName>
        <fullName evidence="2">OSJNBb0017I01.19 protein</fullName>
    </submittedName>
</protein>
<dbReference type="Proteomes" id="UP000000763">
    <property type="component" value="Chromosome 4"/>
</dbReference>
<feature type="region of interest" description="Disordered" evidence="1">
    <location>
        <begin position="60"/>
        <end position="93"/>
    </location>
</feature>
<evidence type="ECO:0000313" key="3">
    <source>
        <dbReference type="Proteomes" id="UP000000763"/>
    </source>
</evidence>
<name>Q7XKD5_ORYSJ</name>
<dbReference type="EMBL" id="AL606456">
    <property type="protein sequence ID" value="CAE05739.2"/>
    <property type="molecule type" value="Genomic_DNA"/>
</dbReference>
<gene>
    <name evidence="2" type="primary">OSJNBb0017I01.19</name>
</gene>
<dbReference type="AlphaFoldDB" id="Q7XKD5"/>
<reference evidence="3" key="2">
    <citation type="journal article" date="2008" name="Nucleic Acids Res.">
        <title>The rice annotation project database (RAP-DB): 2008 update.</title>
        <authorList>
            <consortium name="The rice annotation project (RAP)"/>
        </authorList>
    </citation>
    <scope>GENOME REANNOTATION</scope>
    <source>
        <strain evidence="3">cv. Nipponbare</strain>
    </source>
</reference>
<feature type="compositionally biased region" description="Basic and acidic residues" evidence="1">
    <location>
        <begin position="65"/>
        <end position="80"/>
    </location>
</feature>
<accession>Q7XKD5</accession>
<reference evidence="3" key="1">
    <citation type="journal article" date="2005" name="Nature">
        <title>The map-based sequence of the rice genome.</title>
        <authorList>
            <consortium name="International rice genome sequencing project (IRGSP)"/>
            <person name="Matsumoto T."/>
            <person name="Wu J."/>
            <person name="Kanamori H."/>
            <person name="Katayose Y."/>
            <person name="Fujisawa M."/>
            <person name="Namiki N."/>
            <person name="Mizuno H."/>
            <person name="Yamamoto K."/>
            <person name="Antonio B.A."/>
            <person name="Baba T."/>
            <person name="Sakata K."/>
            <person name="Nagamura Y."/>
            <person name="Aoki H."/>
            <person name="Arikawa K."/>
            <person name="Arita K."/>
            <person name="Bito T."/>
            <person name="Chiden Y."/>
            <person name="Fujitsuka N."/>
            <person name="Fukunaka R."/>
            <person name="Hamada M."/>
            <person name="Harada C."/>
            <person name="Hayashi A."/>
            <person name="Hijishita S."/>
            <person name="Honda M."/>
            <person name="Hosokawa S."/>
            <person name="Ichikawa Y."/>
            <person name="Idonuma A."/>
            <person name="Iijima M."/>
            <person name="Ikeda M."/>
            <person name="Ikeno M."/>
            <person name="Ito K."/>
            <person name="Ito S."/>
            <person name="Ito T."/>
            <person name="Ito Y."/>
            <person name="Ito Y."/>
            <person name="Iwabuchi A."/>
            <person name="Kamiya K."/>
            <person name="Karasawa W."/>
            <person name="Kurita K."/>
            <person name="Katagiri S."/>
            <person name="Kikuta A."/>
            <person name="Kobayashi H."/>
            <person name="Kobayashi N."/>
            <person name="Machita K."/>
            <person name="Maehara T."/>
            <person name="Masukawa M."/>
            <person name="Mizubayashi T."/>
            <person name="Mukai Y."/>
            <person name="Nagasaki H."/>
            <person name="Nagata Y."/>
            <person name="Naito S."/>
            <person name="Nakashima M."/>
            <person name="Nakama Y."/>
            <person name="Nakamichi Y."/>
            <person name="Nakamura M."/>
            <person name="Meguro A."/>
            <person name="Negishi M."/>
            <person name="Ohta I."/>
            <person name="Ohta T."/>
            <person name="Okamoto M."/>
            <person name="Ono N."/>
            <person name="Saji S."/>
            <person name="Sakaguchi M."/>
            <person name="Sakai K."/>
            <person name="Shibata M."/>
            <person name="Shimokawa T."/>
            <person name="Song J."/>
            <person name="Takazaki Y."/>
            <person name="Terasawa K."/>
            <person name="Tsugane M."/>
            <person name="Tsuji K."/>
            <person name="Ueda S."/>
            <person name="Waki K."/>
            <person name="Yamagata H."/>
            <person name="Yamamoto M."/>
            <person name="Yamamoto S."/>
            <person name="Yamane H."/>
            <person name="Yoshiki S."/>
            <person name="Yoshihara R."/>
            <person name="Yukawa K."/>
            <person name="Zhong H."/>
            <person name="Yano M."/>
            <person name="Yuan Q."/>
            <person name="Ouyang S."/>
            <person name="Liu J."/>
            <person name="Jones K.M."/>
            <person name="Gansberger K."/>
            <person name="Moffat K."/>
            <person name="Hill J."/>
            <person name="Bera J."/>
            <person name="Fadrosh D."/>
            <person name="Jin S."/>
            <person name="Johri S."/>
            <person name="Kim M."/>
            <person name="Overton L."/>
            <person name="Reardon M."/>
            <person name="Tsitrin T."/>
            <person name="Vuong H."/>
            <person name="Weaver B."/>
            <person name="Ciecko A."/>
            <person name="Tallon L."/>
            <person name="Jackson J."/>
            <person name="Pai G."/>
            <person name="Aken S.V."/>
            <person name="Utterback T."/>
            <person name="Reidmuller S."/>
            <person name="Feldblyum T."/>
            <person name="Hsiao J."/>
            <person name="Zismann V."/>
            <person name="Iobst S."/>
            <person name="de Vazeille A.R."/>
            <person name="Buell C.R."/>
            <person name="Ying K."/>
            <person name="Li Y."/>
            <person name="Lu T."/>
            <person name="Huang Y."/>
            <person name="Zhao Q."/>
            <person name="Feng Q."/>
            <person name="Zhang L."/>
            <person name="Zhu J."/>
            <person name="Weng Q."/>
            <person name="Mu J."/>
            <person name="Lu Y."/>
            <person name="Fan D."/>
            <person name="Liu Y."/>
            <person name="Guan J."/>
            <person name="Zhang Y."/>
            <person name="Yu S."/>
            <person name="Liu X."/>
            <person name="Zhang Y."/>
            <person name="Hong G."/>
            <person name="Han B."/>
            <person name="Choisne N."/>
            <person name="Demange N."/>
            <person name="Orjeda G."/>
            <person name="Samain S."/>
            <person name="Cattolico L."/>
            <person name="Pelletier E."/>
            <person name="Couloux A."/>
            <person name="Segurens B."/>
            <person name="Wincker P."/>
            <person name="D'Hont A."/>
            <person name="Scarpelli C."/>
            <person name="Weissenbach J."/>
            <person name="Salanoubat M."/>
            <person name="Quetier F."/>
            <person name="Yu Y."/>
            <person name="Kim H.R."/>
            <person name="Rambo T."/>
            <person name="Currie J."/>
            <person name="Collura K."/>
            <person name="Luo M."/>
            <person name="Yang T."/>
            <person name="Ammiraju J.S.S."/>
            <person name="Engler F."/>
            <person name="Soderlund C."/>
            <person name="Wing R.A."/>
            <person name="Palmer L.E."/>
            <person name="de la Bastide M."/>
            <person name="Spiegel L."/>
            <person name="Nascimento L."/>
            <person name="Zutavern T."/>
            <person name="O'Shaughnessy A."/>
            <person name="Dike S."/>
            <person name="Dedhia N."/>
            <person name="Preston R."/>
            <person name="Balija V."/>
            <person name="McCombie W.R."/>
            <person name="Chow T."/>
            <person name="Chen H."/>
            <person name="Chung M."/>
            <person name="Chen C."/>
            <person name="Shaw J."/>
            <person name="Wu H."/>
            <person name="Hsiao K."/>
            <person name="Chao Y."/>
            <person name="Chu M."/>
            <person name="Cheng C."/>
            <person name="Hour A."/>
            <person name="Lee P."/>
            <person name="Lin S."/>
            <person name="Lin Y."/>
            <person name="Liou J."/>
            <person name="Liu S."/>
            <person name="Hsing Y."/>
            <person name="Raghuvanshi S."/>
            <person name="Mohanty A."/>
            <person name="Bharti A.K."/>
            <person name="Gaur A."/>
            <person name="Gupta V."/>
            <person name="Kumar D."/>
            <person name="Ravi V."/>
            <person name="Vij S."/>
            <person name="Kapur A."/>
            <person name="Khurana P."/>
            <person name="Khurana P."/>
            <person name="Khurana J.P."/>
            <person name="Tyagi A.K."/>
            <person name="Gaikwad K."/>
            <person name="Singh A."/>
            <person name="Dalal V."/>
            <person name="Srivastava S."/>
            <person name="Dixit A."/>
            <person name="Pal A.K."/>
            <person name="Ghazi I.A."/>
            <person name="Yadav M."/>
            <person name="Pandit A."/>
            <person name="Bhargava A."/>
            <person name="Sureshbabu K."/>
            <person name="Batra K."/>
            <person name="Sharma T.R."/>
            <person name="Mohapatra T."/>
            <person name="Singh N.K."/>
            <person name="Messing J."/>
            <person name="Nelson A.B."/>
            <person name="Fuks G."/>
            <person name="Kavchok S."/>
            <person name="Keizer G."/>
            <person name="Linton E."/>
            <person name="Llaca V."/>
            <person name="Song R."/>
            <person name="Tanyolac B."/>
            <person name="Young S."/>
            <person name="Ho-Il K."/>
            <person name="Hahn J.H."/>
            <person name="Sangsakoo G."/>
            <person name="Vanavichit A."/>
            <person name="de Mattos Luiz.A.T."/>
            <person name="Zimmer P.D."/>
            <person name="Malone G."/>
            <person name="Dellagostin O."/>
            <person name="de Oliveira A.C."/>
            <person name="Bevan M."/>
            <person name="Bancroft I."/>
            <person name="Minx P."/>
            <person name="Cordum H."/>
            <person name="Wilson R."/>
            <person name="Cheng Z."/>
            <person name="Jin W."/>
            <person name="Jiang J."/>
            <person name="Leong S.A."/>
            <person name="Iwama H."/>
            <person name="Gojobori T."/>
            <person name="Itoh T."/>
            <person name="Niimura Y."/>
            <person name="Fujii Y."/>
            <person name="Habara T."/>
            <person name="Sakai H."/>
            <person name="Sato Y."/>
            <person name="Wilson G."/>
            <person name="Kumar K."/>
            <person name="McCouch S."/>
            <person name="Juretic N."/>
            <person name="Hoen D."/>
            <person name="Wright S."/>
            <person name="Bruskiewich R."/>
            <person name="Bureau T."/>
            <person name="Miyao A."/>
            <person name="Hirochika H."/>
            <person name="Nishikawa T."/>
            <person name="Kadowaki K."/>
            <person name="Sugiura M."/>
            <person name="Burr B."/>
            <person name="Sasaki T."/>
        </authorList>
    </citation>
    <scope>NUCLEOTIDE SEQUENCE [LARGE SCALE GENOMIC DNA]</scope>
    <source>
        <strain evidence="3">cv. Nipponbare</strain>
    </source>
</reference>
<sequence length="93" mass="9797">MAMAAAKGRVLPLLAVAAALAAALLYRAPFSKSLGGEGCSLLPHDHFWIASERVVTLGRVRPRRSGGEGRADQRDRRRGLPELPAPATGGGLR</sequence>
<evidence type="ECO:0000313" key="2">
    <source>
        <dbReference type="EMBL" id="CAE05739.2"/>
    </source>
</evidence>